<evidence type="ECO:0000313" key="5">
    <source>
        <dbReference type="EMBL" id="MBD5778515.1"/>
    </source>
</evidence>
<keyword evidence="6" id="KW-1185">Reference proteome</keyword>
<keyword evidence="2 5" id="KW-0238">DNA-binding</keyword>
<feature type="domain" description="HTH lacI-type" evidence="4">
    <location>
        <begin position="4"/>
        <end position="58"/>
    </location>
</feature>
<dbReference type="InterPro" id="IPR000843">
    <property type="entry name" value="HTH_LacI"/>
</dbReference>
<comment type="caution">
    <text evidence="5">The sequence shown here is derived from an EMBL/GenBank/DDBJ whole genome shotgun (WGS) entry which is preliminary data.</text>
</comment>
<dbReference type="PANTHER" id="PTHR30146:SF109">
    <property type="entry name" value="HTH-TYPE TRANSCRIPTIONAL REGULATOR GALS"/>
    <property type="match status" value="1"/>
</dbReference>
<dbReference type="SMART" id="SM00354">
    <property type="entry name" value="HTH_LACI"/>
    <property type="match status" value="1"/>
</dbReference>
<gene>
    <name evidence="5" type="ORF">IEN85_03350</name>
</gene>
<evidence type="ECO:0000256" key="1">
    <source>
        <dbReference type="ARBA" id="ARBA00023015"/>
    </source>
</evidence>
<evidence type="ECO:0000313" key="6">
    <source>
        <dbReference type="Proteomes" id="UP000622317"/>
    </source>
</evidence>
<evidence type="ECO:0000259" key="4">
    <source>
        <dbReference type="PROSITE" id="PS50932"/>
    </source>
</evidence>
<dbReference type="InterPro" id="IPR010982">
    <property type="entry name" value="Lambda_DNA-bd_dom_sf"/>
</dbReference>
<protein>
    <submittedName>
        <fullName evidence="5">LacI family DNA-binding transcriptional regulator</fullName>
    </submittedName>
</protein>
<dbReference type="SUPFAM" id="SSF47413">
    <property type="entry name" value="lambda repressor-like DNA-binding domains"/>
    <property type="match status" value="1"/>
</dbReference>
<dbReference type="EMBL" id="JACYFG010000006">
    <property type="protein sequence ID" value="MBD5778515.1"/>
    <property type="molecule type" value="Genomic_DNA"/>
</dbReference>
<dbReference type="PANTHER" id="PTHR30146">
    <property type="entry name" value="LACI-RELATED TRANSCRIPTIONAL REPRESSOR"/>
    <property type="match status" value="1"/>
</dbReference>
<evidence type="ECO:0000256" key="3">
    <source>
        <dbReference type="ARBA" id="ARBA00023163"/>
    </source>
</evidence>
<dbReference type="Pfam" id="PF00356">
    <property type="entry name" value="LacI"/>
    <property type="match status" value="1"/>
</dbReference>
<dbReference type="Gene3D" id="3.40.50.2300">
    <property type="match status" value="2"/>
</dbReference>
<dbReference type="GO" id="GO:0000976">
    <property type="term" value="F:transcription cis-regulatory region binding"/>
    <property type="evidence" value="ECO:0007669"/>
    <property type="project" value="TreeGrafter"/>
</dbReference>
<evidence type="ECO:0000256" key="2">
    <source>
        <dbReference type="ARBA" id="ARBA00023125"/>
    </source>
</evidence>
<proteinExistence type="predicted"/>
<dbReference type="RefSeq" id="WP_191615652.1">
    <property type="nucleotide sequence ID" value="NZ_JACYFG010000006.1"/>
</dbReference>
<dbReference type="SUPFAM" id="SSF53822">
    <property type="entry name" value="Periplasmic binding protein-like I"/>
    <property type="match status" value="1"/>
</dbReference>
<name>A0A927IGM1_9BACT</name>
<dbReference type="PROSITE" id="PS50932">
    <property type="entry name" value="HTH_LACI_2"/>
    <property type="match status" value="1"/>
</dbReference>
<keyword evidence="3" id="KW-0804">Transcription</keyword>
<reference evidence="5" key="1">
    <citation type="submission" date="2020-09" db="EMBL/GenBank/DDBJ databases">
        <title>Pelagicoccus enzymogenes sp. nov. with an EPS production, isolated from marine sediment.</title>
        <authorList>
            <person name="Feng X."/>
        </authorList>
    </citation>
    <scope>NUCLEOTIDE SEQUENCE</scope>
    <source>
        <strain evidence="5">NFK12</strain>
    </source>
</reference>
<accession>A0A927IGM1</accession>
<keyword evidence="1" id="KW-0805">Transcription regulation</keyword>
<organism evidence="5 6">
    <name type="scientific">Pelagicoccus enzymogenes</name>
    <dbReference type="NCBI Taxonomy" id="2773457"/>
    <lineage>
        <taxon>Bacteria</taxon>
        <taxon>Pseudomonadati</taxon>
        <taxon>Verrucomicrobiota</taxon>
        <taxon>Opitutia</taxon>
        <taxon>Puniceicoccales</taxon>
        <taxon>Pelagicoccaceae</taxon>
        <taxon>Pelagicoccus</taxon>
    </lineage>
</organism>
<dbReference type="GO" id="GO:0003700">
    <property type="term" value="F:DNA-binding transcription factor activity"/>
    <property type="evidence" value="ECO:0007669"/>
    <property type="project" value="TreeGrafter"/>
</dbReference>
<sequence>MERPSQKLIAKTLGISTAAVSLALRDTGTISKELSEKVKETARALGYRPNPMLSSLASKRFRESDTPLSIPLVLLDFVEKDSSYRRELKTRAEELGYTLSPIEAKSLEKYANPSLTLYNRGVQGIILLGPIPQGSFREDFNWDDFSVVQCGRFLEPLPFDTVRPNIFQAMKLIFTKVLERGYRRIGFALGRHDPLLEDDESRISAALGLREVYCEAKDHIPPYFGSFTDTNALVKWAKDNKPDCIIGFHIGQCATLVEAGIKVPEDTAFACLHLNGAPYLGDARNLRIAGMEQQLQEIAYQSVNLMDQSIRHHVRGKPALPRQVLVPSYWVDGDSLPDRS</sequence>
<dbReference type="CDD" id="cd01392">
    <property type="entry name" value="HTH_LacI"/>
    <property type="match status" value="1"/>
</dbReference>
<dbReference type="InterPro" id="IPR046335">
    <property type="entry name" value="LacI/GalR-like_sensor"/>
</dbReference>
<dbReference type="Pfam" id="PF13377">
    <property type="entry name" value="Peripla_BP_3"/>
    <property type="match status" value="1"/>
</dbReference>
<dbReference type="Proteomes" id="UP000622317">
    <property type="component" value="Unassembled WGS sequence"/>
</dbReference>
<dbReference type="InterPro" id="IPR028082">
    <property type="entry name" value="Peripla_BP_I"/>
</dbReference>
<dbReference type="AlphaFoldDB" id="A0A927IGM1"/>
<dbReference type="Gene3D" id="1.10.260.40">
    <property type="entry name" value="lambda repressor-like DNA-binding domains"/>
    <property type="match status" value="1"/>
</dbReference>